<dbReference type="AlphaFoldDB" id="B5W1M9"/>
<evidence type="ECO:0000256" key="13">
    <source>
        <dbReference type="ARBA" id="ARBA00060402"/>
    </source>
</evidence>
<dbReference type="MEROPS" id="M41.020"/>
<feature type="binding site" evidence="15">
    <location>
        <position position="423"/>
    </location>
    <ligand>
        <name>Zn(2+)</name>
        <dbReference type="ChEBI" id="CHEBI:29105"/>
        <note>catalytic</note>
    </ligand>
</feature>
<keyword evidence="8 15" id="KW-0067">ATP-binding</keyword>
<dbReference type="InterPro" id="IPR003593">
    <property type="entry name" value="AAA+_ATPase"/>
</dbReference>
<keyword evidence="2 15" id="KW-0645">Protease</keyword>
<comment type="similarity">
    <text evidence="1 15">In the C-terminal section; belongs to the peptidase M41 family.</text>
</comment>
<dbReference type="InterPro" id="IPR027417">
    <property type="entry name" value="P-loop_NTPase"/>
</dbReference>
<accession>B5W1M9</accession>
<keyword evidence="11 15" id="KW-0793">Thylakoid</keyword>
<dbReference type="SUPFAM" id="SSF52540">
    <property type="entry name" value="P-loop containing nucleoside triphosphate hydrolases"/>
    <property type="match status" value="1"/>
</dbReference>
<keyword evidence="7 15" id="KW-0862">Zinc</keyword>
<dbReference type="PROSITE" id="PS00674">
    <property type="entry name" value="AAA"/>
    <property type="match status" value="1"/>
</dbReference>
<dbReference type="Pfam" id="PF01434">
    <property type="entry name" value="Peptidase_M41"/>
    <property type="match status" value="1"/>
</dbReference>
<evidence type="ECO:0000256" key="7">
    <source>
        <dbReference type="ARBA" id="ARBA00022833"/>
    </source>
</evidence>
<feature type="active site" evidence="15">
    <location>
        <position position="420"/>
    </location>
</feature>
<evidence type="ECO:0000256" key="1">
    <source>
        <dbReference type="ARBA" id="ARBA00010044"/>
    </source>
</evidence>
<keyword evidence="6 15" id="KW-0378">Hydrolase</keyword>
<comment type="function">
    <text evidence="15">Acts as a processive, ATP-dependent zinc metallopeptidase for both cytoplasmic and membrane proteins. Plays a role in the quality control of integral membrane proteins.</text>
</comment>
<dbReference type="Gene3D" id="3.30.720.210">
    <property type="match status" value="1"/>
</dbReference>
<dbReference type="InterPro" id="IPR011546">
    <property type="entry name" value="Pept_M41_FtsH_extracell"/>
</dbReference>
<proteinExistence type="inferred from homology"/>
<evidence type="ECO:0000313" key="19">
    <source>
        <dbReference type="Proteomes" id="UP000004061"/>
    </source>
</evidence>
<dbReference type="Pfam" id="PF06480">
    <property type="entry name" value="FtsH_ext"/>
    <property type="match status" value="1"/>
</dbReference>
<comment type="subcellular location">
    <subcellularLocation>
        <location evidence="13 15">Cellular thylakoid membrane</location>
        <topology evidence="13 15">Multi-pass membrane protein</topology>
        <orientation evidence="13 15">Stromal side</orientation>
    </subcellularLocation>
</comment>
<dbReference type="Pfam" id="PF00004">
    <property type="entry name" value="AAA"/>
    <property type="match status" value="1"/>
</dbReference>
<evidence type="ECO:0000256" key="3">
    <source>
        <dbReference type="ARBA" id="ARBA00022692"/>
    </source>
</evidence>
<dbReference type="GO" id="GO:0006508">
    <property type="term" value="P:proteolysis"/>
    <property type="evidence" value="ECO:0007669"/>
    <property type="project" value="UniProtKB-KW"/>
</dbReference>
<evidence type="ECO:0000256" key="5">
    <source>
        <dbReference type="ARBA" id="ARBA00022741"/>
    </source>
</evidence>
<dbReference type="GO" id="GO:0030163">
    <property type="term" value="P:protein catabolic process"/>
    <property type="evidence" value="ECO:0007669"/>
    <property type="project" value="UniProtKB-UniRule"/>
</dbReference>
<dbReference type="GO" id="GO:0004222">
    <property type="term" value="F:metalloendopeptidase activity"/>
    <property type="evidence" value="ECO:0007669"/>
    <property type="project" value="InterPro"/>
</dbReference>
<dbReference type="InterPro" id="IPR003959">
    <property type="entry name" value="ATPase_AAA_core"/>
</dbReference>
<dbReference type="NCBIfam" id="TIGR01241">
    <property type="entry name" value="FtsH_fam"/>
    <property type="match status" value="1"/>
</dbReference>
<dbReference type="Proteomes" id="UP000004061">
    <property type="component" value="Unassembled WGS sequence"/>
</dbReference>
<dbReference type="CDD" id="cd19501">
    <property type="entry name" value="RecA-like_FtsH"/>
    <property type="match status" value="1"/>
</dbReference>
<reference evidence="18 19" key="1">
    <citation type="journal article" date="2011" name="Appl. Environ. Microbiol.">
        <title>Contribution of a Sodium Ion Gradient to Energy Conservation during Fermentation in the Cyanobacterium Arthrospira (Spirulina) maxima CS-328.</title>
        <authorList>
            <person name="Carrieri D."/>
            <person name="Ananyev G."/>
            <person name="Lenz O."/>
            <person name="Bryant D.A."/>
            <person name="Dismukes G.C."/>
        </authorList>
    </citation>
    <scope>NUCLEOTIDE SEQUENCE [LARGE SCALE GENOMIC DNA]</scope>
    <source>
        <strain evidence="18 19">CS-328</strain>
    </source>
</reference>
<gene>
    <name evidence="15" type="primary">ftsH</name>
    <name evidence="18" type="ORF">AmaxDRAFT_2675</name>
</gene>
<dbReference type="HAMAP" id="MF_01458">
    <property type="entry name" value="FtsH"/>
    <property type="match status" value="1"/>
</dbReference>
<organism evidence="18 19">
    <name type="scientific">Limnospira maxima CS-328</name>
    <dbReference type="NCBI Taxonomy" id="513049"/>
    <lineage>
        <taxon>Bacteria</taxon>
        <taxon>Bacillati</taxon>
        <taxon>Cyanobacteriota</taxon>
        <taxon>Cyanophyceae</taxon>
        <taxon>Oscillatoriophycideae</taxon>
        <taxon>Oscillatoriales</taxon>
        <taxon>Sirenicapillariaceae</taxon>
        <taxon>Limnospira</taxon>
    </lineage>
</organism>
<dbReference type="SUPFAM" id="SSF140990">
    <property type="entry name" value="FtsH protease domain-like"/>
    <property type="match status" value="1"/>
</dbReference>
<dbReference type="EC" id="3.4.24.-" evidence="15"/>
<dbReference type="GO" id="GO:0005524">
    <property type="term" value="F:ATP binding"/>
    <property type="evidence" value="ECO:0007669"/>
    <property type="project" value="UniProtKB-UniRule"/>
</dbReference>
<evidence type="ECO:0000259" key="17">
    <source>
        <dbReference type="SMART" id="SM00382"/>
    </source>
</evidence>
<keyword evidence="9 15" id="KW-1133">Transmembrane helix</keyword>
<name>B5W1M9_LIMMA</name>
<feature type="binding site" evidence="15">
    <location>
        <begin position="197"/>
        <end position="204"/>
    </location>
    <ligand>
        <name>ATP</name>
        <dbReference type="ChEBI" id="CHEBI:30616"/>
    </ligand>
</feature>
<dbReference type="GO" id="GO:0031676">
    <property type="term" value="C:plasma membrane-derived thylakoid membrane"/>
    <property type="evidence" value="ECO:0007669"/>
    <property type="project" value="UniProtKB-SubCell"/>
</dbReference>
<feature type="transmembrane region" description="Helical" evidence="15">
    <location>
        <begin position="7"/>
        <end position="26"/>
    </location>
</feature>
<dbReference type="FunFam" id="1.20.58.760:FF:000001">
    <property type="entry name" value="ATP-dependent zinc metalloprotease FtsH"/>
    <property type="match status" value="1"/>
</dbReference>
<feature type="binding site" evidence="15">
    <location>
        <position position="419"/>
    </location>
    <ligand>
        <name>Zn(2+)</name>
        <dbReference type="ChEBI" id="CHEBI:29105"/>
        <note>catalytic</note>
    </ligand>
</feature>
<keyword evidence="12 15" id="KW-0472">Membrane</keyword>
<evidence type="ECO:0000256" key="10">
    <source>
        <dbReference type="ARBA" id="ARBA00023049"/>
    </source>
</evidence>
<dbReference type="SMART" id="SM00382">
    <property type="entry name" value="AAA"/>
    <property type="match status" value="1"/>
</dbReference>
<comment type="subunit">
    <text evidence="15">Homohexamer.</text>
</comment>
<keyword evidence="10 15" id="KW-0482">Metalloprotease</keyword>
<comment type="similarity">
    <text evidence="16">Belongs to the AAA ATPase family.</text>
</comment>
<feature type="transmembrane region" description="Helical" evidence="15">
    <location>
        <begin position="103"/>
        <end position="125"/>
    </location>
</feature>
<evidence type="ECO:0000313" key="18">
    <source>
        <dbReference type="EMBL" id="EDZ94639.1"/>
    </source>
</evidence>
<dbReference type="GO" id="GO:0016887">
    <property type="term" value="F:ATP hydrolysis activity"/>
    <property type="evidence" value="ECO:0007669"/>
    <property type="project" value="UniProtKB-UniRule"/>
</dbReference>
<comment type="similarity">
    <text evidence="14 15">In the central section; belongs to the AAA ATPase family.</text>
</comment>
<comment type="caution">
    <text evidence="18">The sequence shown here is derived from an EMBL/GenBank/DDBJ whole genome shotgun (WGS) entry which is preliminary data.</text>
</comment>
<dbReference type="GO" id="GO:0004176">
    <property type="term" value="F:ATP-dependent peptidase activity"/>
    <property type="evidence" value="ECO:0007669"/>
    <property type="project" value="InterPro"/>
</dbReference>
<comment type="cofactor">
    <cofactor evidence="15">
        <name>Zn(2+)</name>
        <dbReference type="ChEBI" id="CHEBI:29105"/>
    </cofactor>
    <text evidence="15">Binds 1 zinc ion per subunit.</text>
</comment>
<dbReference type="Gene3D" id="1.20.58.760">
    <property type="entry name" value="Peptidase M41"/>
    <property type="match status" value="1"/>
</dbReference>
<keyword evidence="3 15" id="KW-0812">Transmembrane</keyword>
<dbReference type="PANTHER" id="PTHR23076:SF113">
    <property type="entry name" value="ATP-DEPENDENT ZINC METALLOPROTEASE FTSH 1, CHLOROPLASTIC-RELATED"/>
    <property type="match status" value="1"/>
</dbReference>
<sequence length="612" mass="67158" precursor="true">MNKRWRNAVLYAMLAIVVIALATTLFDKQPQSRETWKYSTFVQEVQQNRVERVSISADRTKALVTAQDGSKILVNLPNDPDLINILSENNVDIAVQPQTEEGLWFRALSSLFFPILLLVGLFFLLRRAQNGPGSQAMNFGKSKARVQMEPQTQVTFGDVAGIEQAKLELSEVVDFLKNADRFTAIGAKIPKGVLLVGPPGTGKTLLAKAVAGEAGVPFFSISGSEFVEMFVGVGASRVRDLFEQAKANAPCIVFIDEIDAVGRQRGAGLGGGNDEREQTLNQLLTEMDGFEGNTGIIIIAATNRPDVLDAALMRPGRFDRQVVVDRPDYSGRSEILQVHARGKTLGKDVDLDKIARRTPGFTGADLSNLLNEAAILAARRNLTEISMDEVNDAIDRVLAGPEKKDRVMSEKRKTLVAYHEAGHALVGALMPDYDPVQKISIIPRGRAGGLTWFMPSEDRMDSGLYSRSYLQNQMAVALGGRLAEEIVFGEEEVTTGASNDLQQVTRVARQMITRFGMSDRLGPVALGRQQGNVFLGRDIMSERDFSEETASAIDEEVRALVDEAYKRARQVLEENRPVLDSLAEMLIEKETVDSEELQELLASSDVKMAAIA</sequence>
<dbReference type="Gene3D" id="3.40.50.300">
    <property type="entry name" value="P-loop containing nucleotide triphosphate hydrolases"/>
    <property type="match status" value="1"/>
</dbReference>
<dbReference type="InterPro" id="IPR005936">
    <property type="entry name" value="FtsH"/>
</dbReference>
<dbReference type="PANTHER" id="PTHR23076">
    <property type="entry name" value="METALLOPROTEASE M41 FTSH"/>
    <property type="match status" value="1"/>
</dbReference>
<evidence type="ECO:0000256" key="12">
    <source>
        <dbReference type="ARBA" id="ARBA00023136"/>
    </source>
</evidence>
<dbReference type="FunFam" id="3.40.50.300:FF:000001">
    <property type="entry name" value="ATP-dependent zinc metalloprotease FtsH"/>
    <property type="match status" value="1"/>
</dbReference>
<evidence type="ECO:0000256" key="11">
    <source>
        <dbReference type="ARBA" id="ARBA00023078"/>
    </source>
</evidence>
<evidence type="ECO:0000256" key="6">
    <source>
        <dbReference type="ARBA" id="ARBA00022801"/>
    </source>
</evidence>
<dbReference type="FunFam" id="1.10.8.60:FF:000001">
    <property type="entry name" value="ATP-dependent zinc metalloprotease FtsH"/>
    <property type="match status" value="1"/>
</dbReference>
<evidence type="ECO:0000256" key="14">
    <source>
        <dbReference type="ARBA" id="ARBA00061570"/>
    </source>
</evidence>
<evidence type="ECO:0000256" key="2">
    <source>
        <dbReference type="ARBA" id="ARBA00022670"/>
    </source>
</evidence>
<feature type="binding site" evidence="15">
    <location>
        <position position="500"/>
    </location>
    <ligand>
        <name>Zn(2+)</name>
        <dbReference type="ChEBI" id="CHEBI:29105"/>
        <note>catalytic</note>
    </ligand>
</feature>
<dbReference type="EMBL" id="ABYK01000017">
    <property type="protein sequence ID" value="EDZ94639.1"/>
    <property type="molecule type" value="Genomic_DNA"/>
</dbReference>
<evidence type="ECO:0000256" key="8">
    <source>
        <dbReference type="ARBA" id="ARBA00022840"/>
    </source>
</evidence>
<dbReference type="GO" id="GO:0008270">
    <property type="term" value="F:zinc ion binding"/>
    <property type="evidence" value="ECO:0007669"/>
    <property type="project" value="UniProtKB-UniRule"/>
</dbReference>
<dbReference type="InterPro" id="IPR003960">
    <property type="entry name" value="ATPase_AAA_CS"/>
</dbReference>
<evidence type="ECO:0000256" key="4">
    <source>
        <dbReference type="ARBA" id="ARBA00022723"/>
    </source>
</evidence>
<keyword evidence="5 15" id="KW-0547">Nucleotide-binding</keyword>
<dbReference type="InterPro" id="IPR000642">
    <property type="entry name" value="Peptidase_M41"/>
</dbReference>
<evidence type="ECO:0000256" key="9">
    <source>
        <dbReference type="ARBA" id="ARBA00022989"/>
    </source>
</evidence>
<evidence type="ECO:0000256" key="16">
    <source>
        <dbReference type="RuleBase" id="RU003651"/>
    </source>
</evidence>
<dbReference type="InterPro" id="IPR041569">
    <property type="entry name" value="AAA_lid_3"/>
</dbReference>
<keyword evidence="19" id="KW-1185">Reference proteome</keyword>
<evidence type="ECO:0000256" key="15">
    <source>
        <dbReference type="HAMAP-Rule" id="MF_01458"/>
    </source>
</evidence>
<protein>
    <recommendedName>
        <fullName evidence="15">ATP-dependent zinc metalloprotease FtsH</fullName>
        <ecNumber evidence="15">3.4.24.-</ecNumber>
    </recommendedName>
</protein>
<dbReference type="InterPro" id="IPR037219">
    <property type="entry name" value="Peptidase_M41-like"/>
</dbReference>
<dbReference type="Pfam" id="PF17862">
    <property type="entry name" value="AAA_lid_3"/>
    <property type="match status" value="1"/>
</dbReference>
<dbReference type="Gene3D" id="1.10.8.60">
    <property type="match status" value="1"/>
</dbReference>
<feature type="domain" description="AAA+ ATPase" evidence="17">
    <location>
        <begin position="189"/>
        <end position="328"/>
    </location>
</feature>
<keyword evidence="4 15" id="KW-0479">Metal-binding</keyword>